<evidence type="ECO:0000256" key="6">
    <source>
        <dbReference type="ARBA" id="ARBA00023098"/>
    </source>
</evidence>
<evidence type="ECO:0000313" key="10">
    <source>
        <dbReference type="EMBL" id="SPQ01771.1"/>
    </source>
</evidence>
<keyword evidence="5 8" id="KW-0460">Magnesium</keyword>
<evidence type="ECO:0000256" key="7">
    <source>
        <dbReference type="ARBA" id="ARBA00023160"/>
    </source>
</evidence>
<proteinExistence type="inferred from homology"/>
<evidence type="ECO:0000256" key="1">
    <source>
        <dbReference type="ARBA" id="ARBA00022516"/>
    </source>
</evidence>
<comment type="cofactor">
    <cofactor evidence="8">
        <name>Mg(2+)</name>
        <dbReference type="ChEBI" id="CHEBI:18420"/>
    </cofactor>
</comment>
<dbReference type="GO" id="GO:0008897">
    <property type="term" value="F:holo-[acyl-carrier-protein] synthase activity"/>
    <property type="evidence" value="ECO:0007669"/>
    <property type="project" value="UniProtKB-UniRule"/>
</dbReference>
<keyword evidence="4 8" id="KW-0276">Fatty acid metabolism</keyword>
<dbReference type="AlphaFoldDB" id="A0A2U3QK45"/>
<feature type="binding site" evidence="8">
    <location>
        <position position="8"/>
    </location>
    <ligand>
        <name>Mg(2+)</name>
        <dbReference type="ChEBI" id="CHEBI:18420"/>
    </ligand>
</feature>
<dbReference type="NCBIfam" id="TIGR00556">
    <property type="entry name" value="pantethn_trn"/>
    <property type="match status" value="1"/>
</dbReference>
<evidence type="ECO:0000313" key="11">
    <source>
        <dbReference type="Proteomes" id="UP000245125"/>
    </source>
</evidence>
<dbReference type="GO" id="GO:0005737">
    <property type="term" value="C:cytoplasm"/>
    <property type="evidence" value="ECO:0007669"/>
    <property type="project" value="UniProtKB-SubCell"/>
</dbReference>
<comment type="function">
    <text evidence="8">Transfers the 4'-phosphopantetheine moiety from coenzyme A to a Ser of acyl-carrier-protein.</text>
</comment>
<dbReference type="GO" id="GO:0006633">
    <property type="term" value="P:fatty acid biosynthetic process"/>
    <property type="evidence" value="ECO:0007669"/>
    <property type="project" value="UniProtKB-UniRule"/>
</dbReference>
<comment type="catalytic activity">
    <reaction evidence="8">
        <text>apo-[ACP] + CoA = holo-[ACP] + adenosine 3',5'-bisphosphate + H(+)</text>
        <dbReference type="Rhea" id="RHEA:12068"/>
        <dbReference type="Rhea" id="RHEA-COMP:9685"/>
        <dbReference type="Rhea" id="RHEA-COMP:9690"/>
        <dbReference type="ChEBI" id="CHEBI:15378"/>
        <dbReference type="ChEBI" id="CHEBI:29999"/>
        <dbReference type="ChEBI" id="CHEBI:57287"/>
        <dbReference type="ChEBI" id="CHEBI:58343"/>
        <dbReference type="ChEBI" id="CHEBI:64479"/>
        <dbReference type="EC" id="2.7.8.7"/>
    </reaction>
</comment>
<dbReference type="EC" id="2.7.8.7" evidence="8"/>
<comment type="similarity">
    <text evidence="8">Belongs to the P-Pant transferase superfamily. AcpS family.</text>
</comment>
<reference evidence="11" key="1">
    <citation type="submission" date="2018-03" db="EMBL/GenBank/DDBJ databases">
        <authorList>
            <person name="Zecchin S."/>
        </authorList>
    </citation>
    <scope>NUCLEOTIDE SEQUENCE [LARGE SCALE GENOMIC DNA]</scope>
</reference>
<evidence type="ECO:0000256" key="4">
    <source>
        <dbReference type="ARBA" id="ARBA00022832"/>
    </source>
</evidence>
<dbReference type="EMBL" id="OUUY01000119">
    <property type="protein sequence ID" value="SPQ01771.1"/>
    <property type="molecule type" value="Genomic_DNA"/>
</dbReference>
<evidence type="ECO:0000256" key="3">
    <source>
        <dbReference type="ARBA" id="ARBA00022723"/>
    </source>
</evidence>
<keyword evidence="7 8" id="KW-0275">Fatty acid biosynthesis</keyword>
<evidence type="ECO:0000256" key="8">
    <source>
        <dbReference type="HAMAP-Rule" id="MF_00101"/>
    </source>
</evidence>
<dbReference type="GO" id="GO:0000287">
    <property type="term" value="F:magnesium ion binding"/>
    <property type="evidence" value="ECO:0007669"/>
    <property type="project" value="UniProtKB-UniRule"/>
</dbReference>
<dbReference type="InterPro" id="IPR004568">
    <property type="entry name" value="Ppantetheine-prot_Trfase_dom"/>
</dbReference>
<dbReference type="InterPro" id="IPR002582">
    <property type="entry name" value="ACPS"/>
</dbReference>
<feature type="binding site" evidence="8">
    <location>
        <position position="57"/>
    </location>
    <ligand>
        <name>Mg(2+)</name>
        <dbReference type="ChEBI" id="CHEBI:18420"/>
    </ligand>
</feature>
<evidence type="ECO:0000256" key="5">
    <source>
        <dbReference type="ARBA" id="ARBA00022842"/>
    </source>
</evidence>
<dbReference type="SUPFAM" id="SSF56214">
    <property type="entry name" value="4'-phosphopantetheinyl transferase"/>
    <property type="match status" value="1"/>
</dbReference>
<keyword evidence="11" id="KW-1185">Reference proteome</keyword>
<comment type="subcellular location">
    <subcellularLocation>
        <location evidence="8">Cytoplasm</location>
    </subcellularLocation>
</comment>
<name>A0A2U3QK45_9BACT</name>
<dbReference type="Pfam" id="PF01648">
    <property type="entry name" value="ACPS"/>
    <property type="match status" value="1"/>
</dbReference>
<dbReference type="InterPro" id="IPR037143">
    <property type="entry name" value="4-PPantetheinyl_Trfase_dom_sf"/>
</dbReference>
<accession>A0A2U3QK45</accession>
<dbReference type="NCBIfam" id="TIGR00516">
    <property type="entry name" value="acpS"/>
    <property type="match status" value="1"/>
</dbReference>
<keyword evidence="8" id="KW-0963">Cytoplasm</keyword>
<sequence length="123" mass="14460">MIYGIGVDIVEIDRIRDAVDRWGERFLRRVFTEHEIAYSYKKKEPYLPLSVRFAAKEAFIKAISAEIHLAMNEIEVINREGGQPFIEVKGRLKTFFEERSIRRVHLSMSHERKYGMACVVVEK</sequence>
<keyword evidence="1 8" id="KW-0444">Lipid biosynthesis</keyword>
<gene>
    <name evidence="8 10" type="primary">acpS</name>
    <name evidence="10" type="ORF">NBG4_70034</name>
</gene>
<evidence type="ECO:0000256" key="2">
    <source>
        <dbReference type="ARBA" id="ARBA00022679"/>
    </source>
</evidence>
<organism evidence="10 11">
    <name type="scientific">Candidatus Sulfobium mesophilum</name>
    <dbReference type="NCBI Taxonomy" id="2016548"/>
    <lineage>
        <taxon>Bacteria</taxon>
        <taxon>Pseudomonadati</taxon>
        <taxon>Nitrospirota</taxon>
        <taxon>Nitrospiria</taxon>
        <taxon>Nitrospirales</taxon>
        <taxon>Nitrospiraceae</taxon>
        <taxon>Candidatus Sulfobium</taxon>
    </lineage>
</organism>
<keyword evidence="3 8" id="KW-0479">Metal-binding</keyword>
<protein>
    <recommendedName>
        <fullName evidence="8">Holo-[acyl-carrier-protein] synthase</fullName>
        <shortName evidence="8">Holo-ACP synthase</shortName>
        <ecNumber evidence="8">2.7.8.7</ecNumber>
    </recommendedName>
    <alternativeName>
        <fullName evidence="8">4'-phosphopantetheinyl transferase AcpS</fullName>
    </alternativeName>
</protein>
<dbReference type="Gene3D" id="3.90.470.20">
    <property type="entry name" value="4'-phosphopantetheinyl transferase domain"/>
    <property type="match status" value="1"/>
</dbReference>
<dbReference type="InterPro" id="IPR008278">
    <property type="entry name" value="4-PPantetheinyl_Trfase_dom"/>
</dbReference>
<dbReference type="HAMAP" id="MF_00101">
    <property type="entry name" value="AcpS"/>
    <property type="match status" value="1"/>
</dbReference>
<dbReference type="Proteomes" id="UP000245125">
    <property type="component" value="Unassembled WGS sequence"/>
</dbReference>
<feature type="domain" description="4'-phosphopantetheinyl transferase" evidence="9">
    <location>
        <begin position="4"/>
        <end position="117"/>
    </location>
</feature>
<evidence type="ECO:0000259" key="9">
    <source>
        <dbReference type="Pfam" id="PF01648"/>
    </source>
</evidence>
<keyword evidence="2 8" id="KW-0808">Transferase</keyword>
<keyword evidence="6 8" id="KW-0443">Lipid metabolism</keyword>